<keyword evidence="9" id="KW-1185">Reference proteome</keyword>
<dbReference type="RefSeq" id="WP_379727073.1">
    <property type="nucleotide sequence ID" value="NZ_JBHRYJ010000002.1"/>
</dbReference>
<keyword evidence="2" id="KW-1003">Cell membrane</keyword>
<gene>
    <name evidence="8" type="ORF">ACFOOQ_12880</name>
</gene>
<feature type="transmembrane region" description="Helical" evidence="6">
    <location>
        <begin position="344"/>
        <end position="361"/>
    </location>
</feature>
<feature type="transmembrane region" description="Helical" evidence="6">
    <location>
        <begin position="381"/>
        <end position="397"/>
    </location>
</feature>
<dbReference type="PANTHER" id="PTHR43124">
    <property type="entry name" value="PURINE EFFLUX PUMP PBUE"/>
    <property type="match status" value="1"/>
</dbReference>
<feature type="transmembrane region" description="Helical" evidence="6">
    <location>
        <begin position="220"/>
        <end position="242"/>
    </location>
</feature>
<feature type="transmembrane region" description="Helical" evidence="6">
    <location>
        <begin position="285"/>
        <end position="307"/>
    </location>
</feature>
<feature type="transmembrane region" description="Helical" evidence="6">
    <location>
        <begin position="149"/>
        <end position="174"/>
    </location>
</feature>
<dbReference type="PANTHER" id="PTHR43124:SF3">
    <property type="entry name" value="CHLORAMPHENICOL EFFLUX PUMP RV0191"/>
    <property type="match status" value="1"/>
</dbReference>
<organism evidence="8 9">
    <name type="scientific">Ferrovibrio xuzhouensis</name>
    <dbReference type="NCBI Taxonomy" id="1576914"/>
    <lineage>
        <taxon>Bacteria</taxon>
        <taxon>Pseudomonadati</taxon>
        <taxon>Pseudomonadota</taxon>
        <taxon>Alphaproteobacteria</taxon>
        <taxon>Rhodospirillales</taxon>
        <taxon>Rhodospirillaceae</taxon>
        <taxon>Ferrovibrio</taxon>
    </lineage>
</organism>
<dbReference type="InterPro" id="IPR050189">
    <property type="entry name" value="MFS_Efflux_Transporters"/>
</dbReference>
<evidence type="ECO:0000313" key="8">
    <source>
        <dbReference type="EMBL" id="MFC3676444.1"/>
    </source>
</evidence>
<dbReference type="InterPro" id="IPR011701">
    <property type="entry name" value="MFS"/>
</dbReference>
<feature type="transmembrane region" description="Helical" evidence="6">
    <location>
        <begin position="23"/>
        <end position="42"/>
    </location>
</feature>
<feature type="transmembrane region" description="Helical" evidence="6">
    <location>
        <begin position="254"/>
        <end position="273"/>
    </location>
</feature>
<dbReference type="Pfam" id="PF07690">
    <property type="entry name" value="MFS_1"/>
    <property type="match status" value="1"/>
</dbReference>
<keyword evidence="3 6" id="KW-0812">Transmembrane</keyword>
<dbReference type="EMBL" id="JBHRYJ010000002">
    <property type="protein sequence ID" value="MFC3676444.1"/>
    <property type="molecule type" value="Genomic_DNA"/>
</dbReference>
<dbReference type="Gene3D" id="1.20.1250.20">
    <property type="entry name" value="MFS general substrate transporter like domains"/>
    <property type="match status" value="1"/>
</dbReference>
<comment type="caution">
    <text evidence="8">The sequence shown here is derived from an EMBL/GenBank/DDBJ whole genome shotgun (WGS) entry which is preliminary data.</text>
</comment>
<evidence type="ECO:0000256" key="1">
    <source>
        <dbReference type="ARBA" id="ARBA00004651"/>
    </source>
</evidence>
<evidence type="ECO:0000259" key="7">
    <source>
        <dbReference type="PROSITE" id="PS50850"/>
    </source>
</evidence>
<feature type="transmembrane region" description="Helical" evidence="6">
    <location>
        <begin position="116"/>
        <end position="137"/>
    </location>
</feature>
<feature type="transmembrane region" description="Helical" evidence="6">
    <location>
        <begin position="180"/>
        <end position="199"/>
    </location>
</feature>
<feature type="transmembrane region" description="Helical" evidence="6">
    <location>
        <begin position="91"/>
        <end position="110"/>
    </location>
</feature>
<evidence type="ECO:0000256" key="5">
    <source>
        <dbReference type="ARBA" id="ARBA00023136"/>
    </source>
</evidence>
<dbReference type="InterPro" id="IPR020846">
    <property type="entry name" value="MFS_dom"/>
</dbReference>
<feature type="transmembrane region" description="Helical" evidence="6">
    <location>
        <begin position="313"/>
        <end position="332"/>
    </location>
</feature>
<comment type="subcellular location">
    <subcellularLocation>
        <location evidence="1">Cell membrane</location>
        <topology evidence="1">Multi-pass membrane protein</topology>
    </subcellularLocation>
</comment>
<dbReference type="Proteomes" id="UP001595711">
    <property type="component" value="Unassembled WGS sequence"/>
</dbReference>
<feature type="domain" description="Major facilitator superfamily (MFS) profile" evidence="7">
    <location>
        <begin position="25"/>
        <end position="405"/>
    </location>
</feature>
<feature type="transmembrane region" description="Helical" evidence="6">
    <location>
        <begin position="54"/>
        <end position="79"/>
    </location>
</feature>
<evidence type="ECO:0000313" key="9">
    <source>
        <dbReference type="Proteomes" id="UP001595711"/>
    </source>
</evidence>
<name>A0ABV7VGY3_9PROT</name>
<keyword evidence="5 6" id="KW-0472">Membrane</keyword>
<evidence type="ECO:0000256" key="3">
    <source>
        <dbReference type="ARBA" id="ARBA00022692"/>
    </source>
</evidence>
<dbReference type="InterPro" id="IPR036259">
    <property type="entry name" value="MFS_trans_sf"/>
</dbReference>
<reference evidence="9" key="1">
    <citation type="journal article" date="2019" name="Int. J. Syst. Evol. Microbiol.">
        <title>The Global Catalogue of Microorganisms (GCM) 10K type strain sequencing project: providing services to taxonomists for standard genome sequencing and annotation.</title>
        <authorList>
            <consortium name="The Broad Institute Genomics Platform"/>
            <consortium name="The Broad Institute Genome Sequencing Center for Infectious Disease"/>
            <person name="Wu L."/>
            <person name="Ma J."/>
        </authorList>
    </citation>
    <scope>NUCLEOTIDE SEQUENCE [LARGE SCALE GENOMIC DNA]</scope>
    <source>
        <strain evidence="9">KCTC 42182</strain>
    </source>
</reference>
<protein>
    <submittedName>
        <fullName evidence="8">CynX/NimT family MFS transporter</fullName>
    </submittedName>
</protein>
<evidence type="ECO:0000256" key="6">
    <source>
        <dbReference type="SAM" id="Phobius"/>
    </source>
</evidence>
<dbReference type="SUPFAM" id="SSF103473">
    <property type="entry name" value="MFS general substrate transporter"/>
    <property type="match status" value="1"/>
</dbReference>
<keyword evidence="4 6" id="KW-1133">Transmembrane helix</keyword>
<accession>A0ABV7VGY3</accession>
<proteinExistence type="predicted"/>
<evidence type="ECO:0000256" key="4">
    <source>
        <dbReference type="ARBA" id="ARBA00022989"/>
    </source>
</evidence>
<sequence length="408" mass="41894">MPASPGPAPSAPVRPGQSAHTDWIAVTAVIAAGVLVSVQLGKLPPLLSGLRAEFGFGMVLAGLVASSFNLVGAVIGIVAGVASDRIGSRRALGAGLLVCAAGSLLGGLAQDVPLLLIARLIEGCGFVLTVVCAPSLLTAASYSGQRALVLGFWSAYMPLGVALGMLGALPVGLLFDWRELWFGLATLLAVAAIIILRLTRGIMLPPARQFSAAPLKRAGPWLLAGCFACYTTQWFAIVTWIPTYLRDSGVTSETTISAGAALIVLINVLGNLSSAALMHRGVPRWLIIAVVSLVMSLFGVAAFAAGIPVTAKIALAMAATGFGGMLPAAVLASVPQQAYNPGEIATVNGVVIQLLNIGSFIGPPGLAALVTHLGGWNQGRWLLLVAGCVSLLLALALRRVERRRKIAP</sequence>
<evidence type="ECO:0000256" key="2">
    <source>
        <dbReference type="ARBA" id="ARBA00022475"/>
    </source>
</evidence>
<dbReference type="PROSITE" id="PS50850">
    <property type="entry name" value="MFS"/>
    <property type="match status" value="1"/>
</dbReference>